<proteinExistence type="predicted"/>
<evidence type="ECO:0000256" key="2">
    <source>
        <dbReference type="SAM" id="MobiDB-lite"/>
    </source>
</evidence>
<name>A0A812LEH7_9DINO</name>
<feature type="region of interest" description="Disordered" evidence="2">
    <location>
        <begin position="289"/>
        <end position="308"/>
    </location>
</feature>
<dbReference type="Proteomes" id="UP000604046">
    <property type="component" value="Unassembled WGS sequence"/>
</dbReference>
<keyword evidence="4" id="KW-1185">Reference proteome</keyword>
<feature type="coiled-coil region" evidence="1">
    <location>
        <begin position="134"/>
        <end position="165"/>
    </location>
</feature>
<organism evidence="3 4">
    <name type="scientific">Symbiodinium natans</name>
    <dbReference type="NCBI Taxonomy" id="878477"/>
    <lineage>
        <taxon>Eukaryota</taxon>
        <taxon>Sar</taxon>
        <taxon>Alveolata</taxon>
        <taxon>Dinophyceae</taxon>
        <taxon>Suessiales</taxon>
        <taxon>Symbiodiniaceae</taxon>
        <taxon>Symbiodinium</taxon>
    </lineage>
</organism>
<comment type="caution">
    <text evidence="3">The sequence shown here is derived from an EMBL/GenBank/DDBJ whole genome shotgun (WGS) entry which is preliminary data.</text>
</comment>
<sequence length="308" mass="35678">EILKWRSGEWTAADDEAHQVRLEQRRRDASKNLRFQLPEKWKVTLERKPGEQHRTKDFSDIQRVCNRKLQRMYNEWQEEVEKLAADHTTKLEIASAATGWGAAGQVMLQKQLAQKEEQNQKSLDDMAAEHKRGMDELKAKHEGVLLEHEQAMEELRAKHDKTMEELKGKHECAVVEHQRQTAELKATHKAGMKEVQAKHREEMLEQKGKHERALVEHAQGLAELMGKHKAELELIQQGAEAQLLAHQEESREAAKKQGVYKARVQHSIGKWRRKEAILKRRLLSKTLRLKALEGKEKEDPKDSVAKHG</sequence>
<reference evidence="3" key="1">
    <citation type="submission" date="2021-02" db="EMBL/GenBank/DDBJ databases">
        <authorList>
            <person name="Dougan E. K."/>
            <person name="Rhodes N."/>
            <person name="Thang M."/>
            <person name="Chan C."/>
        </authorList>
    </citation>
    <scope>NUCLEOTIDE SEQUENCE</scope>
</reference>
<accession>A0A812LEH7</accession>
<protein>
    <submittedName>
        <fullName evidence="3">Uncharacterized protein</fullName>
    </submittedName>
</protein>
<keyword evidence="1" id="KW-0175">Coiled coil</keyword>
<feature type="compositionally biased region" description="Basic and acidic residues" evidence="2">
    <location>
        <begin position="290"/>
        <end position="308"/>
    </location>
</feature>
<gene>
    <name evidence="3" type="ORF">SNAT2548_LOCUS11657</name>
</gene>
<feature type="non-terminal residue" evidence="3">
    <location>
        <position position="1"/>
    </location>
</feature>
<dbReference type="AlphaFoldDB" id="A0A812LEH7"/>
<evidence type="ECO:0000313" key="4">
    <source>
        <dbReference type="Proteomes" id="UP000604046"/>
    </source>
</evidence>
<dbReference type="EMBL" id="CAJNDS010001068">
    <property type="protein sequence ID" value="CAE7246048.1"/>
    <property type="molecule type" value="Genomic_DNA"/>
</dbReference>
<evidence type="ECO:0000313" key="3">
    <source>
        <dbReference type="EMBL" id="CAE7246048.1"/>
    </source>
</evidence>
<evidence type="ECO:0000256" key="1">
    <source>
        <dbReference type="SAM" id="Coils"/>
    </source>
</evidence>